<dbReference type="GO" id="GO:0003677">
    <property type="term" value="F:DNA binding"/>
    <property type="evidence" value="ECO:0007669"/>
    <property type="project" value="UniProtKB-KW"/>
</dbReference>
<accession>A0ABD7HHL1</accession>
<proteinExistence type="predicted"/>
<evidence type="ECO:0000313" key="5">
    <source>
        <dbReference type="Proteomes" id="UP000284557"/>
    </source>
</evidence>
<comment type="caution">
    <text evidence="4">The sequence shown here is derived from an EMBL/GenBank/DDBJ whole genome shotgun (WGS) entry which is preliminary data.</text>
</comment>
<name>A0ABD7HHL1_9MYCO</name>
<evidence type="ECO:0000259" key="3">
    <source>
        <dbReference type="PROSITE" id="PS50943"/>
    </source>
</evidence>
<dbReference type="InterPro" id="IPR010982">
    <property type="entry name" value="Lambda_DNA-bd_dom_sf"/>
</dbReference>
<evidence type="ECO:0000256" key="2">
    <source>
        <dbReference type="SAM" id="MobiDB-lite"/>
    </source>
</evidence>
<evidence type="ECO:0000313" key="4">
    <source>
        <dbReference type="EMBL" id="RIT29547.1"/>
    </source>
</evidence>
<dbReference type="CDD" id="cd00093">
    <property type="entry name" value="HTH_XRE"/>
    <property type="match status" value="1"/>
</dbReference>
<protein>
    <submittedName>
        <fullName evidence="4">XRE family transcriptional regulator</fullName>
    </submittedName>
</protein>
<dbReference type="Gene3D" id="1.10.260.40">
    <property type="entry name" value="lambda repressor-like DNA-binding domains"/>
    <property type="match status" value="1"/>
</dbReference>
<dbReference type="PANTHER" id="PTHR46797:SF1">
    <property type="entry name" value="METHYLPHOSPHONATE SYNTHASE"/>
    <property type="match status" value="1"/>
</dbReference>
<dbReference type="AlphaFoldDB" id="A0ABD7HHL1"/>
<evidence type="ECO:0000256" key="1">
    <source>
        <dbReference type="ARBA" id="ARBA00023125"/>
    </source>
</evidence>
<organism evidence="4 5">
    <name type="scientific">Mycobacteroides abscessus</name>
    <dbReference type="NCBI Taxonomy" id="36809"/>
    <lineage>
        <taxon>Bacteria</taxon>
        <taxon>Bacillati</taxon>
        <taxon>Actinomycetota</taxon>
        <taxon>Actinomycetes</taxon>
        <taxon>Mycobacteriales</taxon>
        <taxon>Mycobacteriaceae</taxon>
        <taxon>Mycobacteroides</taxon>
    </lineage>
</organism>
<sequence length="139" mass="15168">MNTHHIQQVADALRLRRESLGLSANEVARRANIYPSTYWRIETGQVPKPDTDSLLTIAAALDIPTADLFAASGWLPDSELPSLRPYLRTKYHLPPEALSKLEASVKAIAGEYGISIGRGPGSGEDEQPAANPITIPQRR</sequence>
<dbReference type="PANTHER" id="PTHR46797">
    <property type="entry name" value="HTH-TYPE TRANSCRIPTIONAL REGULATOR"/>
    <property type="match status" value="1"/>
</dbReference>
<dbReference type="SMART" id="SM00530">
    <property type="entry name" value="HTH_XRE"/>
    <property type="match status" value="1"/>
</dbReference>
<dbReference type="EMBL" id="QXBN01000031">
    <property type="protein sequence ID" value="RIT29547.1"/>
    <property type="molecule type" value="Genomic_DNA"/>
</dbReference>
<dbReference type="Proteomes" id="UP000284557">
    <property type="component" value="Unassembled WGS sequence"/>
</dbReference>
<dbReference type="Pfam" id="PF13560">
    <property type="entry name" value="HTH_31"/>
    <property type="match status" value="1"/>
</dbReference>
<dbReference type="InterPro" id="IPR001387">
    <property type="entry name" value="Cro/C1-type_HTH"/>
</dbReference>
<dbReference type="PROSITE" id="PS50943">
    <property type="entry name" value="HTH_CROC1"/>
    <property type="match status" value="1"/>
</dbReference>
<feature type="region of interest" description="Disordered" evidence="2">
    <location>
        <begin position="116"/>
        <end position="139"/>
    </location>
</feature>
<gene>
    <name evidence="4" type="ORF">D2E76_25230</name>
</gene>
<keyword evidence="1" id="KW-0238">DNA-binding</keyword>
<reference evidence="4 5" key="1">
    <citation type="submission" date="2018-08" db="EMBL/GenBank/DDBJ databases">
        <title>Linezolid Resistance in Mycobacterium abscessus: MIC Distribution and Comprehensive Investigation of Resistance Mechanisms.</title>
        <authorList>
            <person name="Ye M."/>
            <person name="Xu L."/>
            <person name="Zou Y."/>
            <person name="Li B."/>
            <person name="Guo Q."/>
            <person name="Zhang Y."/>
            <person name="Zhan M."/>
            <person name="Xu B."/>
            <person name="Yu F."/>
            <person name="Zhang Z."/>
            <person name="Chu H."/>
        </authorList>
    </citation>
    <scope>NUCLEOTIDE SEQUENCE [LARGE SCALE GENOMIC DNA]</scope>
    <source>
        <strain evidence="4 5">G143</strain>
    </source>
</reference>
<dbReference type="SUPFAM" id="SSF47413">
    <property type="entry name" value="lambda repressor-like DNA-binding domains"/>
    <property type="match status" value="1"/>
</dbReference>
<feature type="domain" description="HTH cro/C1-type" evidence="3">
    <location>
        <begin position="13"/>
        <end position="68"/>
    </location>
</feature>
<dbReference type="InterPro" id="IPR050807">
    <property type="entry name" value="TransReg_Diox_bact_type"/>
</dbReference>